<dbReference type="EMBL" id="BQNZ01000003">
    <property type="protein sequence ID" value="GKH73192.1"/>
    <property type="molecule type" value="Genomic_DNA"/>
</dbReference>
<feature type="transmembrane region" description="Helical" evidence="1">
    <location>
        <begin position="25"/>
        <end position="47"/>
    </location>
</feature>
<keyword evidence="1" id="KW-0812">Transmembrane</keyword>
<comment type="caution">
    <text evidence="2">The sequence shown here is derived from an EMBL/GenBank/DDBJ whole genome shotgun (WGS) entry which is preliminary data.</text>
</comment>
<keyword evidence="1" id="KW-0472">Membrane</keyword>
<evidence type="ECO:0000313" key="2">
    <source>
        <dbReference type="EMBL" id="GKH73192.1"/>
    </source>
</evidence>
<accession>A0AA37NEG7</accession>
<organism evidence="2 3">
    <name type="scientific">Parabacteroides merdae</name>
    <dbReference type="NCBI Taxonomy" id="46503"/>
    <lineage>
        <taxon>Bacteria</taxon>
        <taxon>Pseudomonadati</taxon>
        <taxon>Bacteroidota</taxon>
        <taxon>Bacteroidia</taxon>
        <taxon>Bacteroidales</taxon>
        <taxon>Tannerellaceae</taxon>
        <taxon>Parabacteroides</taxon>
    </lineage>
</organism>
<evidence type="ECO:0000313" key="3">
    <source>
        <dbReference type="Proteomes" id="UP001055114"/>
    </source>
</evidence>
<protein>
    <submittedName>
        <fullName evidence="2">Uncharacterized protein</fullName>
    </submittedName>
</protein>
<sequence>MVFTEIIPIFADIITKTFMRKNHQISLWVVSLVLTVVAFACVIYRSVQTKEGGTDKQAHTLKFPKDSENMDTGGNSKFFIRYIDTITLDTMYFVCRIDIHGDTIPDQIEVRYANDSICSYQYYLNNNGDTVLLDYSRQQDQIAQQDTLVWENDSLFNEVQDSILNADEQRLIEDVTEYLDRIAQKGLEKERTIDSLRRENRESKELRELLRDPEIPDLP</sequence>
<dbReference type="AlphaFoldDB" id="A0AA37NEG7"/>
<reference evidence="2" key="1">
    <citation type="submission" date="2022-01" db="EMBL/GenBank/DDBJ databases">
        <title>Novel bile acid biosynthetic pathways are enriched in the microbiome of centenarians.</title>
        <authorList>
            <person name="Sato Y."/>
            <person name="Atarashi K."/>
            <person name="Plichta R.D."/>
            <person name="Arai Y."/>
            <person name="Sasajima S."/>
            <person name="Kearney M.S."/>
            <person name="Suda W."/>
            <person name="Takeshita K."/>
            <person name="Sasaki T."/>
            <person name="Okamoto S."/>
            <person name="Skelly N.A."/>
            <person name="Okamura Y."/>
            <person name="Vlamakis H."/>
            <person name="Li Y."/>
            <person name="Tanoue T."/>
            <person name="Takei H."/>
            <person name="Nittono H."/>
            <person name="Narushima S."/>
            <person name="Irie J."/>
            <person name="Itoh H."/>
            <person name="Moriya K."/>
            <person name="Sugiura Y."/>
            <person name="Suematsu M."/>
            <person name="Moritoki N."/>
            <person name="Shibata S."/>
            <person name="Littman R.D."/>
            <person name="Fischbach A.M."/>
            <person name="Uwamino Y."/>
            <person name="Inoue T."/>
            <person name="Honda A."/>
            <person name="Hattori M."/>
            <person name="Murai T."/>
            <person name="Xavier J.R."/>
            <person name="Hirose N."/>
            <person name="Honda K."/>
        </authorList>
    </citation>
    <scope>NUCLEOTIDE SEQUENCE</scope>
    <source>
        <strain evidence="2">CE91-St3</strain>
    </source>
</reference>
<evidence type="ECO:0000256" key="1">
    <source>
        <dbReference type="SAM" id="Phobius"/>
    </source>
</evidence>
<gene>
    <name evidence="2" type="ORF">CE91St3_30550</name>
</gene>
<dbReference type="Proteomes" id="UP001055114">
    <property type="component" value="Unassembled WGS sequence"/>
</dbReference>
<name>A0AA37NEG7_9BACT</name>
<keyword evidence="1" id="KW-1133">Transmembrane helix</keyword>
<proteinExistence type="predicted"/>